<protein>
    <submittedName>
        <fullName evidence="2">AAA domain (Dynein-related subfamily)</fullName>
    </submittedName>
</protein>
<dbReference type="EMBL" id="FNBN01000006">
    <property type="protein sequence ID" value="SDG81136.1"/>
    <property type="molecule type" value="Genomic_DNA"/>
</dbReference>
<dbReference type="SUPFAM" id="SSF52540">
    <property type="entry name" value="P-loop containing nucleoside triphosphate hydrolases"/>
    <property type="match status" value="1"/>
</dbReference>
<dbReference type="RefSeq" id="WP_089835408.1">
    <property type="nucleotide sequence ID" value="NZ_FNBN01000006.1"/>
</dbReference>
<evidence type="ECO:0000313" key="3">
    <source>
        <dbReference type="Proteomes" id="UP000199045"/>
    </source>
</evidence>
<feature type="domain" description="ATPase dynein-related AAA" evidence="1">
    <location>
        <begin position="213"/>
        <end position="324"/>
    </location>
</feature>
<dbReference type="Pfam" id="PF07728">
    <property type="entry name" value="AAA_5"/>
    <property type="match status" value="1"/>
</dbReference>
<organism evidence="2 3">
    <name type="scientific">Chitinophaga filiformis</name>
    <name type="common">Myxococcus filiformis</name>
    <name type="synonym">Flexibacter filiformis</name>
    <dbReference type="NCBI Taxonomy" id="104663"/>
    <lineage>
        <taxon>Bacteria</taxon>
        <taxon>Pseudomonadati</taxon>
        <taxon>Bacteroidota</taxon>
        <taxon>Chitinophagia</taxon>
        <taxon>Chitinophagales</taxon>
        <taxon>Chitinophagaceae</taxon>
        <taxon>Chitinophaga</taxon>
    </lineage>
</organism>
<dbReference type="InterPro" id="IPR027417">
    <property type="entry name" value="P-loop_NTPase"/>
</dbReference>
<reference evidence="2 3" key="1">
    <citation type="submission" date="2016-10" db="EMBL/GenBank/DDBJ databases">
        <authorList>
            <person name="de Groot N.N."/>
        </authorList>
    </citation>
    <scope>NUCLEOTIDE SEQUENCE [LARGE SCALE GENOMIC DNA]</scope>
    <source>
        <strain evidence="2 3">DSM 527</strain>
    </source>
</reference>
<dbReference type="GO" id="GO:0005524">
    <property type="term" value="F:ATP binding"/>
    <property type="evidence" value="ECO:0007669"/>
    <property type="project" value="InterPro"/>
</dbReference>
<name>A0A1G7XAD7_CHIFI</name>
<dbReference type="GO" id="GO:0016887">
    <property type="term" value="F:ATP hydrolysis activity"/>
    <property type="evidence" value="ECO:0007669"/>
    <property type="project" value="InterPro"/>
</dbReference>
<dbReference type="Proteomes" id="UP000199045">
    <property type="component" value="Unassembled WGS sequence"/>
</dbReference>
<evidence type="ECO:0000313" key="2">
    <source>
        <dbReference type="EMBL" id="SDG81136.1"/>
    </source>
</evidence>
<sequence length="562" mass="63765">MKPARIYDVRNGNTDYHNLLSDNRDFIFWDEDILKDTRLGDVVFFVNREQKEVLYTVATNTLRTGIRNKRSWLKEFEYKGKVYGAGEGDEFRMYKIRQAATIPAGWKWTKPLRHNGIADLSISGAADNTARLTRMHDLKQLFPSGPALEVLEECNMHVEAVNLTVNEREIEMKLISPSGSKKAVKGLKNEKTGIEFTHPYRQLLMAVKTKPFVLLSGVSGTGKSWTVRKLAYITCADAALRNARQPGNFEMIRVRPDWHDTDDLLGYLVTREGTSRYHCTGLLRFIVKACRYPHIPFFACLDEMNLAKIEHYFPDFLSILETARQADDVTAYDAFISSDDVSVYSTGDPGFWAKLGIADDTRLQAYFLERGIVMPANLAVIGTINMDETTHTISQRVLDRTMVIEMHNVDMEYGLTSWAETWEYPDTYEAAAALTTGILKGPEVYSNNSKKRNRIISELTKLNDILKDSPFALSLRVRNDVLLYCAYNEALAANGPVPGNWLDICIDEAICMKILTRIAGDAAECEDIIEGLQAATRQYPACQRKLSRIQRQLRKTGLTSFW</sequence>
<accession>A0A1G7XAD7</accession>
<proteinExistence type="predicted"/>
<dbReference type="InterPro" id="IPR011704">
    <property type="entry name" value="ATPase_dyneun-rel_AAA"/>
</dbReference>
<evidence type="ECO:0000259" key="1">
    <source>
        <dbReference type="Pfam" id="PF07728"/>
    </source>
</evidence>
<dbReference type="Gene3D" id="3.40.50.300">
    <property type="entry name" value="P-loop containing nucleotide triphosphate hydrolases"/>
    <property type="match status" value="1"/>
</dbReference>
<gene>
    <name evidence="2" type="ORF">SAMN04488121_106369</name>
</gene>
<dbReference type="STRING" id="104663.SAMN04488121_106369"/>
<dbReference type="AlphaFoldDB" id="A0A1G7XAD7"/>